<dbReference type="EMBL" id="JAANHS010000017">
    <property type="protein sequence ID" value="NHB78171.1"/>
    <property type="molecule type" value="Genomic_DNA"/>
</dbReference>
<name>A0ABX0GAL7_9RHOB</name>
<keyword evidence="1" id="KW-1133">Transmembrane helix</keyword>
<evidence type="ECO:0000256" key="1">
    <source>
        <dbReference type="SAM" id="Phobius"/>
    </source>
</evidence>
<evidence type="ECO:0000313" key="3">
    <source>
        <dbReference type="Proteomes" id="UP001515660"/>
    </source>
</evidence>
<feature type="transmembrane region" description="Helical" evidence="1">
    <location>
        <begin position="130"/>
        <end position="155"/>
    </location>
</feature>
<dbReference type="Proteomes" id="UP001515660">
    <property type="component" value="Unassembled WGS sequence"/>
</dbReference>
<protein>
    <recommendedName>
        <fullName evidence="4">TspO/MBR related protein</fullName>
    </recommendedName>
</protein>
<organism evidence="2 3">
    <name type="scientific">Rhodobacter calidifons</name>
    <dbReference type="NCBI Taxonomy" id="2715277"/>
    <lineage>
        <taxon>Bacteria</taxon>
        <taxon>Pseudomonadati</taxon>
        <taxon>Pseudomonadota</taxon>
        <taxon>Alphaproteobacteria</taxon>
        <taxon>Rhodobacterales</taxon>
        <taxon>Rhodobacter group</taxon>
        <taxon>Rhodobacter</taxon>
    </lineage>
</organism>
<proteinExistence type="predicted"/>
<keyword evidence="3" id="KW-1185">Reference proteome</keyword>
<keyword evidence="1" id="KW-0472">Membrane</keyword>
<dbReference type="PANTHER" id="PTHR33802">
    <property type="entry name" value="SI:CH211-161H7.5-RELATED"/>
    <property type="match status" value="1"/>
</dbReference>
<gene>
    <name evidence="2" type="ORF">G8O29_15730</name>
</gene>
<dbReference type="RefSeq" id="WP_166404183.1">
    <property type="nucleotide sequence ID" value="NZ_JAANHS010000017.1"/>
</dbReference>
<feature type="transmembrane region" description="Helical" evidence="1">
    <location>
        <begin position="161"/>
        <end position="181"/>
    </location>
</feature>
<sequence length="235" mass="24491">MPRPAPLILLLATIAFGLAPLVTPPFTGYDPALFPVDIGRPAIQPAGYAFAIWSVIYLWLIAHAVFGLWKRAEDPVWAPSRLPLTVAIGVGVVWLWIAGQSAVWGTVTIWIMAAGALMAFLRAPTEPDRWLLSGPLAIFAGWLTAAAAVSTGVLIAGHGVLSNTASALAMLGLVLGIALAVQGQKPRMPVYGLTVVWALVGVIVVNWADNMLVAGTAAGGAAVMLGALGWMARKG</sequence>
<feature type="transmembrane region" description="Helical" evidence="1">
    <location>
        <begin position="81"/>
        <end position="97"/>
    </location>
</feature>
<keyword evidence="1" id="KW-0812">Transmembrane</keyword>
<reference evidence="2 3" key="1">
    <citation type="journal article" date="2022" name="Microorganisms">
        <title>Genome Sequence and Characterization of a Xanthorhodopsin-Containing, Aerobic Anoxygenic Phototrophic Rhodobacter Species, Isolated from Mesophilic Conditions at Yellowstone National Park.</title>
        <authorList>
            <person name="Kyndt J.A."/>
            <person name="Robertson S."/>
            <person name="Shoffstall I.B."/>
            <person name="Ramaley R.F."/>
            <person name="Meyer T.E."/>
        </authorList>
    </citation>
    <scope>NUCLEOTIDE SEQUENCE [LARGE SCALE GENOMIC DNA]</scope>
    <source>
        <strain evidence="2 3">M37P</strain>
    </source>
</reference>
<evidence type="ECO:0008006" key="4">
    <source>
        <dbReference type="Google" id="ProtNLM"/>
    </source>
</evidence>
<accession>A0ABX0GAL7</accession>
<comment type="caution">
    <text evidence="2">The sequence shown here is derived from an EMBL/GenBank/DDBJ whole genome shotgun (WGS) entry which is preliminary data.</text>
</comment>
<feature type="transmembrane region" description="Helical" evidence="1">
    <location>
        <begin position="211"/>
        <end position="232"/>
    </location>
</feature>
<feature type="transmembrane region" description="Helical" evidence="1">
    <location>
        <begin position="188"/>
        <end position="205"/>
    </location>
</feature>
<evidence type="ECO:0000313" key="2">
    <source>
        <dbReference type="EMBL" id="NHB78171.1"/>
    </source>
</evidence>
<dbReference type="PANTHER" id="PTHR33802:SF1">
    <property type="entry name" value="XK-RELATED PROTEIN"/>
    <property type="match status" value="1"/>
</dbReference>
<feature type="transmembrane region" description="Helical" evidence="1">
    <location>
        <begin position="45"/>
        <end position="69"/>
    </location>
</feature>
<feature type="transmembrane region" description="Helical" evidence="1">
    <location>
        <begin position="103"/>
        <end position="123"/>
    </location>
</feature>